<organism evidence="2 3">
    <name type="scientific">Blyttiomyces helicus</name>
    <dbReference type="NCBI Taxonomy" id="388810"/>
    <lineage>
        <taxon>Eukaryota</taxon>
        <taxon>Fungi</taxon>
        <taxon>Fungi incertae sedis</taxon>
        <taxon>Chytridiomycota</taxon>
        <taxon>Chytridiomycota incertae sedis</taxon>
        <taxon>Chytridiomycetes</taxon>
        <taxon>Chytridiomycetes incertae sedis</taxon>
        <taxon>Blyttiomyces</taxon>
    </lineage>
</organism>
<name>A0A4P9W596_9FUNG</name>
<feature type="region of interest" description="Disordered" evidence="1">
    <location>
        <begin position="328"/>
        <end position="358"/>
    </location>
</feature>
<protein>
    <submittedName>
        <fullName evidence="2">Uncharacterized protein</fullName>
    </submittedName>
</protein>
<sequence>MADKAALFAALKRAAPQQPPPLNPNTTPSCLLLAAFSSTPITRKLPLFLQLPPLVPWSTSHVVTYLSVFATVSHVPFLTKSFWLAFHPDPRSHVSPVTIDGRPEDCHVFHNMGDVQKPPPRCPRRYWQEGNAPPSRGDGEVPRSSHAGQLANLHCVSLPPTHGRLNKVISAVSPVPKPTQTRVVFALKSVVGRLGRTQLTSPAAKRRLSAHSIDADIVSGPGGTVHGRGSAFAPGSTSTPTLLAPIHDPVKRPLFLGSGGVKYQAGGDTRRELSDWTSSPILSQSFPAKVSKVSKGLHRFGAEAWEGYSASRDRRWAQLVGVGCPDAGAAGTLGGTGRLGAGEEKDIGERKEPVPAKL</sequence>
<evidence type="ECO:0000313" key="2">
    <source>
        <dbReference type="EMBL" id="RKO85276.1"/>
    </source>
</evidence>
<evidence type="ECO:0000313" key="3">
    <source>
        <dbReference type="Proteomes" id="UP000269721"/>
    </source>
</evidence>
<dbReference type="EMBL" id="KZ999237">
    <property type="protein sequence ID" value="RKO85276.1"/>
    <property type="molecule type" value="Genomic_DNA"/>
</dbReference>
<feature type="compositionally biased region" description="Basic and acidic residues" evidence="1">
    <location>
        <begin position="341"/>
        <end position="358"/>
    </location>
</feature>
<feature type="region of interest" description="Disordered" evidence="1">
    <location>
        <begin position="119"/>
        <end position="145"/>
    </location>
</feature>
<gene>
    <name evidence="2" type="ORF">BDK51DRAFT_50602</name>
</gene>
<reference evidence="3" key="1">
    <citation type="journal article" date="2018" name="Nat. Microbiol.">
        <title>Leveraging single-cell genomics to expand the fungal tree of life.</title>
        <authorList>
            <person name="Ahrendt S.R."/>
            <person name="Quandt C.A."/>
            <person name="Ciobanu D."/>
            <person name="Clum A."/>
            <person name="Salamov A."/>
            <person name="Andreopoulos B."/>
            <person name="Cheng J.F."/>
            <person name="Woyke T."/>
            <person name="Pelin A."/>
            <person name="Henrissat B."/>
            <person name="Reynolds N.K."/>
            <person name="Benny G.L."/>
            <person name="Smith M.E."/>
            <person name="James T.Y."/>
            <person name="Grigoriev I.V."/>
        </authorList>
    </citation>
    <scope>NUCLEOTIDE SEQUENCE [LARGE SCALE GENOMIC DNA]</scope>
</reference>
<dbReference type="Proteomes" id="UP000269721">
    <property type="component" value="Unassembled WGS sequence"/>
</dbReference>
<evidence type="ECO:0000256" key="1">
    <source>
        <dbReference type="SAM" id="MobiDB-lite"/>
    </source>
</evidence>
<accession>A0A4P9W596</accession>
<proteinExistence type="predicted"/>
<keyword evidence="3" id="KW-1185">Reference proteome</keyword>
<dbReference type="AlphaFoldDB" id="A0A4P9W596"/>
<feature type="compositionally biased region" description="Gly residues" evidence="1">
    <location>
        <begin position="331"/>
        <end position="340"/>
    </location>
</feature>